<sequence length="800" mass="92466">MGEISNEKLFQELYLCSTEDKVEELLHKYPDKFADKNWAPLGGNENMFGIVRNQQSSPIAALVEKVTNSIDAILTKKCLEKDISPVSNDAPQSMEQAIKMFYPDYKNWDLKQNRRKQSEDIQIIADGPPKNTSVIIYDNGEGQHPNQFENTFLSLVRGNKINIQFVQGKYNMGGSGALVFCGKRRYQLIGSKRFDNSGNFGFTLIRQRRISESGENRRSSHFEFLKIENEIPNFPITELDLKLNGRKFKTGTIIKMYSYQFPVGYSGFAQDLNQSLNEFLFEPVLPILTVDNKDRYPNNKVLELDLFGLKRRLEDSQSDYIDTYFSEDYDDELFGSAKVTCYVFKPKTDKHDLKKSKDIIRSRFFKNNMSVMFSINGQVHGNYSSEFITRTLKFNLLKDYLLIHVDCTSMNPDFREELFMASRDRLKHGEEANALRDYLGKKLRKSQLDEINRRRKETIGLESEDTSELIKSFAKNLPKDSELFKLLQNTLKLDEKKEEVKKISSNISKPKIEQKPFLPQRFPTKFDLFHKKEGINIISLPKNGEKIIKFDSDIDNDYFDRTDEPGELQLSFLKIKRDKKDGGDQAGVSTEASGLLNVTKSSPNNGTIKVTLEPTNNINIGDEIEIRASLTSPGKIFEEIVLVKITDRESTKEAVPEPEEDLDQIGLPKLQKIYEKDWTVLEERGITMDRKTVMYPSSEGDKLEEIFINLDSHVFLSHRSKLKNEDQIVTAQRKYISSVYFHTLFLYMITKRRNYTMTRLKDGIDVDVTIDEYIMDVFDSYYSDFLLNFGMEQLMGALEE</sequence>
<name>A0A3D9G1F6_9FLAO</name>
<protein>
    <submittedName>
        <fullName evidence="1">Uncharacterized protein</fullName>
    </submittedName>
</protein>
<dbReference type="Gene3D" id="3.30.565.10">
    <property type="entry name" value="Histidine kinase-like ATPase, C-terminal domain"/>
    <property type="match status" value="1"/>
</dbReference>
<dbReference type="AlphaFoldDB" id="A0A3D9G1F6"/>
<comment type="caution">
    <text evidence="1">The sequence shown here is derived from an EMBL/GenBank/DDBJ whole genome shotgun (WGS) entry which is preliminary data.</text>
</comment>
<organism evidence="1 2">
    <name type="scientific">Flavobacterium cutihirudinis</name>
    <dbReference type="NCBI Taxonomy" id="1265740"/>
    <lineage>
        <taxon>Bacteria</taxon>
        <taxon>Pseudomonadati</taxon>
        <taxon>Bacteroidota</taxon>
        <taxon>Flavobacteriia</taxon>
        <taxon>Flavobacteriales</taxon>
        <taxon>Flavobacteriaceae</taxon>
        <taxon>Flavobacterium</taxon>
    </lineage>
</organism>
<dbReference type="Proteomes" id="UP000257004">
    <property type="component" value="Unassembled WGS sequence"/>
</dbReference>
<dbReference type="OrthoDB" id="779545at2"/>
<gene>
    <name evidence="1" type="ORF">BD847_0945</name>
</gene>
<dbReference type="RefSeq" id="WP_115887075.1">
    <property type="nucleotide sequence ID" value="NZ_QRDQ01000007.1"/>
</dbReference>
<dbReference type="InterPro" id="IPR036890">
    <property type="entry name" value="HATPase_C_sf"/>
</dbReference>
<dbReference type="EMBL" id="QRDQ01000007">
    <property type="protein sequence ID" value="RED27014.1"/>
    <property type="molecule type" value="Genomic_DNA"/>
</dbReference>
<reference evidence="1 2" key="1">
    <citation type="submission" date="2018-07" db="EMBL/GenBank/DDBJ databases">
        <title>Genomic Encyclopedia of Archaeal and Bacterial Type Strains, Phase II (KMG-II): from individual species to whole genera.</title>
        <authorList>
            <person name="Goeker M."/>
        </authorList>
    </citation>
    <scope>NUCLEOTIDE SEQUENCE [LARGE SCALE GENOMIC DNA]</scope>
    <source>
        <strain evidence="1 2">DSM 25795</strain>
    </source>
</reference>
<evidence type="ECO:0000313" key="2">
    <source>
        <dbReference type="Proteomes" id="UP000257004"/>
    </source>
</evidence>
<evidence type="ECO:0000313" key="1">
    <source>
        <dbReference type="EMBL" id="RED27014.1"/>
    </source>
</evidence>
<keyword evidence="2" id="KW-1185">Reference proteome</keyword>
<proteinExistence type="predicted"/>
<accession>A0A3D9G1F6</accession>